<dbReference type="InterPro" id="IPR028098">
    <property type="entry name" value="Glyco_trans_4-like_N"/>
</dbReference>
<proteinExistence type="predicted"/>
<comment type="caution">
    <text evidence="3">The sequence shown here is derived from an EMBL/GenBank/DDBJ whole genome shotgun (WGS) entry which is preliminary data.</text>
</comment>
<keyword evidence="4" id="KW-1185">Reference proteome</keyword>
<dbReference type="EMBL" id="SRSF01000001">
    <property type="protein sequence ID" value="THH41760.1"/>
    <property type="molecule type" value="Genomic_DNA"/>
</dbReference>
<accession>A0A4S4NZM7</accession>
<protein>
    <submittedName>
        <fullName evidence="3">Glycosyltransferase</fullName>
    </submittedName>
</protein>
<dbReference type="PANTHER" id="PTHR12526:SF572">
    <property type="entry name" value="BLL5144 PROTEIN"/>
    <property type="match status" value="1"/>
</dbReference>
<dbReference type="CDD" id="cd03822">
    <property type="entry name" value="GT4_mannosyltransferase-like"/>
    <property type="match status" value="1"/>
</dbReference>
<reference evidence="3 4" key="1">
    <citation type="submission" date="2019-04" db="EMBL/GenBank/DDBJ databases">
        <title>Lewinella litorea sp. nov., isolated from a marine sand.</title>
        <authorList>
            <person name="Yoon J.-H."/>
        </authorList>
    </citation>
    <scope>NUCLEOTIDE SEQUENCE [LARGE SCALE GENOMIC DNA]</scope>
    <source>
        <strain evidence="3 4">HSMS-39</strain>
    </source>
</reference>
<dbReference type="AlphaFoldDB" id="A0A4S4NZM7"/>
<evidence type="ECO:0000259" key="2">
    <source>
        <dbReference type="Pfam" id="PF13439"/>
    </source>
</evidence>
<feature type="domain" description="Glycosyltransferase subfamily 4-like N-terminal" evidence="2">
    <location>
        <begin position="57"/>
        <end position="172"/>
    </location>
</feature>
<dbReference type="Proteomes" id="UP000308528">
    <property type="component" value="Unassembled WGS sequence"/>
</dbReference>
<dbReference type="RefSeq" id="WP_136456603.1">
    <property type="nucleotide sequence ID" value="NZ_SRSF01000001.1"/>
</dbReference>
<dbReference type="SUPFAM" id="SSF53756">
    <property type="entry name" value="UDP-Glycosyltransferase/glycogen phosphorylase"/>
    <property type="match status" value="1"/>
</dbReference>
<feature type="domain" description="Glycosyl transferase family 1" evidence="1">
    <location>
        <begin position="179"/>
        <end position="357"/>
    </location>
</feature>
<dbReference type="Gene3D" id="3.40.50.2000">
    <property type="entry name" value="Glycogen Phosphorylase B"/>
    <property type="match status" value="2"/>
</dbReference>
<evidence type="ECO:0000313" key="3">
    <source>
        <dbReference type="EMBL" id="THH41760.1"/>
    </source>
</evidence>
<evidence type="ECO:0000313" key="4">
    <source>
        <dbReference type="Proteomes" id="UP000308528"/>
    </source>
</evidence>
<dbReference type="InterPro" id="IPR001296">
    <property type="entry name" value="Glyco_trans_1"/>
</dbReference>
<name>A0A4S4NZM7_9BACT</name>
<dbReference type="GO" id="GO:0016757">
    <property type="term" value="F:glycosyltransferase activity"/>
    <property type="evidence" value="ECO:0007669"/>
    <property type="project" value="InterPro"/>
</dbReference>
<gene>
    <name evidence="3" type="ORF">E4021_03995</name>
</gene>
<keyword evidence="3" id="KW-0808">Transferase</keyword>
<organism evidence="3 4">
    <name type="scientific">Neolewinella litorea</name>
    <dbReference type="NCBI Taxonomy" id="2562452"/>
    <lineage>
        <taxon>Bacteria</taxon>
        <taxon>Pseudomonadati</taxon>
        <taxon>Bacteroidota</taxon>
        <taxon>Saprospiria</taxon>
        <taxon>Saprospirales</taxon>
        <taxon>Lewinellaceae</taxon>
        <taxon>Neolewinella</taxon>
    </lineage>
</organism>
<dbReference type="OrthoDB" id="9765330at2"/>
<dbReference type="Pfam" id="PF13439">
    <property type="entry name" value="Glyco_transf_4"/>
    <property type="match status" value="1"/>
</dbReference>
<evidence type="ECO:0000259" key="1">
    <source>
        <dbReference type="Pfam" id="PF00534"/>
    </source>
</evidence>
<dbReference type="PANTHER" id="PTHR12526">
    <property type="entry name" value="GLYCOSYLTRANSFERASE"/>
    <property type="match status" value="1"/>
</dbReference>
<sequence>MKIAFLGNYPPKACGIGTFTNSLARAVLSNLRATEIQEYAEVIAMEEPQDDHAYPEEVKRKIRPQVVQDYRDTAAYLNRERFDLLVLQHEYGIFGGDDGAYVLHLLDDLRIPLIVTFHTVLREPSFGQRNVLSRIAERAQEVVVMTQMARNLLRDVFTVDEEKINVIEHGVPVIESEDRITLRERLGWEDHRVLFTFGLLGRGKGIETSIRALPAIVKEFPNTLYVVLGKTHPHVVRDNGEEYREYLLDLANELGVGDNVRMISKFASEQELFDCLRAADIYVVPYPNEAQITSGTLAYAVGAGAAIVSTPFWHAQELLQEGRGRLFPFHDHQALGKVILELFRDNEALEDLRQRAAAYGHSLLWPRIGRQYLRVFGKAKVAYKTYGRRLAAEAELPALNLDHLLRLTDDCGILQHAKYATPNRAEGYCLDDNGRALLLTGMLLQRGLGNRKQLQRLSDTYLSYIYHAQAPDGTFRNFMGYDRRWLEDRGSEDSYGRALWGVGYCLAHPPRSDQRLLLEEIFVRGINHLDRVKSPRTLAYGILALTYFLDYKPTDEAMLNLLDRSCNRLLDHYRDSRREGWEWFEGYLTYCNGIIPLALFRTLRHISKEEILTVAKRTTRFLAGQTVLNGMLCPVGCDMPYVHQQERPHFDQQPIDVMCKVLLFSEACRHEGLQPYGGYLNLAFGWFTGHNEMKATMYNPETGGCFDGLMQRGVNHNQGAESLLAYLISRVEMENFFSERSLWAHPGDPEDPERALKVLLNGFAMPEMAGREVHRTDKSADT</sequence>
<dbReference type="Pfam" id="PF00534">
    <property type="entry name" value="Glycos_transf_1"/>
    <property type="match status" value="1"/>
</dbReference>